<name>A0AAV5AT42_9FLAO</name>
<keyword evidence="3" id="KW-0804">Transcription</keyword>
<dbReference type="SUPFAM" id="SSF46785">
    <property type="entry name" value="Winged helix' DNA-binding domain"/>
    <property type="match status" value="1"/>
</dbReference>
<dbReference type="Proteomes" id="UP001207736">
    <property type="component" value="Unassembled WGS sequence"/>
</dbReference>
<organism evidence="4 6">
    <name type="scientific">Capnocytophaga catalasegens</name>
    <dbReference type="NCBI Taxonomy" id="1004260"/>
    <lineage>
        <taxon>Bacteria</taxon>
        <taxon>Pseudomonadati</taxon>
        <taxon>Bacteroidota</taxon>
        <taxon>Flavobacteriia</taxon>
        <taxon>Flavobacteriales</taxon>
        <taxon>Flavobacteriaceae</taxon>
        <taxon>Capnocytophaga</taxon>
    </lineage>
</organism>
<dbReference type="AlphaFoldDB" id="A0AAV5AT42"/>
<dbReference type="InterPro" id="IPR052362">
    <property type="entry name" value="HTH-GbsR_regulator"/>
</dbReference>
<evidence type="ECO:0000313" key="4">
    <source>
        <dbReference type="EMBL" id="GJM50456.1"/>
    </source>
</evidence>
<sequence>MIDTIDQKLLQDLINMYIKYAGFSPIAAKICAYLKFDFSGEGVTFDQLIEALGVSKGSVSLNLRQLIDKEIIVEIKKFDNRKTYYTYNHNYILLWFEEMIKKLEYMSDISNRITEMAQIEGKIDERTLHIKRIHQSFLEESIIRFKRTLTKIEQI</sequence>
<evidence type="ECO:0000256" key="1">
    <source>
        <dbReference type="ARBA" id="ARBA00023015"/>
    </source>
</evidence>
<evidence type="ECO:0000313" key="5">
    <source>
        <dbReference type="EMBL" id="GJM53951.1"/>
    </source>
</evidence>
<dbReference type="InterPro" id="IPR036388">
    <property type="entry name" value="WH-like_DNA-bd_sf"/>
</dbReference>
<evidence type="ECO:0000256" key="3">
    <source>
        <dbReference type="ARBA" id="ARBA00023163"/>
    </source>
</evidence>
<keyword evidence="1" id="KW-0805">Transcription regulation</keyword>
<evidence type="ECO:0000313" key="7">
    <source>
        <dbReference type="Proteomes" id="UP001208692"/>
    </source>
</evidence>
<keyword evidence="2" id="KW-0238">DNA-binding</keyword>
<evidence type="ECO:0000313" key="6">
    <source>
        <dbReference type="Proteomes" id="UP001207736"/>
    </source>
</evidence>
<accession>A0AAV5AT42</accession>
<comment type="caution">
    <text evidence="4">The sequence shown here is derived from an EMBL/GenBank/DDBJ whole genome shotgun (WGS) entry which is preliminary data.</text>
</comment>
<dbReference type="GO" id="GO:0003677">
    <property type="term" value="F:DNA binding"/>
    <property type="evidence" value="ECO:0007669"/>
    <property type="project" value="UniProtKB-KW"/>
</dbReference>
<dbReference type="PANTHER" id="PTHR38465">
    <property type="entry name" value="HTH-TYPE TRANSCRIPTIONAL REGULATOR MJ1563-RELATED"/>
    <property type="match status" value="1"/>
</dbReference>
<reference evidence="4 7" key="1">
    <citation type="submission" date="2021-11" db="EMBL/GenBank/DDBJ databases">
        <title>Draft genome sequence of Capnocytophaga sp. strain KC07075 isolated from cat oral cavity.</title>
        <authorList>
            <person name="Suzuki M."/>
            <person name="Imaoka K."/>
            <person name="Kimura M."/>
            <person name="Morikawa S."/>
            <person name="Maeda K."/>
        </authorList>
    </citation>
    <scope>NUCLEOTIDE SEQUENCE</scope>
    <source>
        <strain evidence="4">KC07075</strain>
        <strain evidence="5 7">KC07079</strain>
    </source>
</reference>
<protein>
    <recommendedName>
        <fullName evidence="8">Transcriptional regulator</fullName>
    </recommendedName>
</protein>
<evidence type="ECO:0008006" key="8">
    <source>
        <dbReference type="Google" id="ProtNLM"/>
    </source>
</evidence>
<evidence type="ECO:0000256" key="2">
    <source>
        <dbReference type="ARBA" id="ARBA00023125"/>
    </source>
</evidence>
<dbReference type="EMBL" id="BQKB01000053">
    <property type="protein sequence ID" value="GJM53951.1"/>
    <property type="molecule type" value="Genomic_DNA"/>
</dbReference>
<gene>
    <name evidence="4" type="ORF">RCZ15_14290</name>
    <name evidence="5" type="ORF">RCZ16_22670</name>
</gene>
<dbReference type="EMBL" id="BQKA01000027">
    <property type="protein sequence ID" value="GJM50456.1"/>
    <property type="molecule type" value="Genomic_DNA"/>
</dbReference>
<dbReference type="Proteomes" id="UP001208692">
    <property type="component" value="Unassembled WGS sequence"/>
</dbReference>
<proteinExistence type="predicted"/>
<dbReference type="PANTHER" id="PTHR38465:SF1">
    <property type="entry name" value="HTH-TYPE TRANSCRIPTIONAL REGULATOR MJ1563-RELATED"/>
    <property type="match status" value="1"/>
</dbReference>
<keyword evidence="7" id="KW-1185">Reference proteome</keyword>
<dbReference type="Gene3D" id="1.10.10.10">
    <property type="entry name" value="Winged helix-like DNA-binding domain superfamily/Winged helix DNA-binding domain"/>
    <property type="match status" value="1"/>
</dbReference>
<dbReference type="InterPro" id="IPR036390">
    <property type="entry name" value="WH_DNA-bd_sf"/>
</dbReference>
<dbReference type="RefSeq" id="WP_264846998.1">
    <property type="nucleotide sequence ID" value="NZ_BPMA01000037.1"/>
</dbReference>